<proteinExistence type="predicted"/>
<gene>
    <name evidence="2" type="ORF">UFOVP495_5</name>
</gene>
<sequence>MKNDLKISLLLSGIGTILIGLLLFFFLRNKITIRCFKQDKDEKTNIDEKTNDNHEEINIDNNQKVAKVTNNTINVRENMIVPVAIAGIAIGGVIVVVGLTAGLVAAVHYRYYKDYHKSDKELRKLGLTALIAEVDSIISECLEKIAQMEEMVYMYGSNERNTFELENSLNDAKKSLNDIKQQSPNDKDTIKTREKIVKSLETKIKDRKDIKKTQVEQINKGMTDIKKSHDYYLKVVEQYQKSLKPNERFQLVKTQHIEIMAKVENALGAKKTFEDLEISIRSGGAIQMEPCNFLTLPQDSISMLTGRLFIDQSELPDGNMELLPLRKKSIRSNVSSASQYTDIYSSQY</sequence>
<name>A0A6J5MLC1_9CAUD</name>
<evidence type="ECO:0000313" key="2">
    <source>
        <dbReference type="EMBL" id="CAB4146383.1"/>
    </source>
</evidence>
<feature type="transmembrane region" description="Helical" evidence="1">
    <location>
        <begin position="79"/>
        <end position="107"/>
    </location>
</feature>
<keyword evidence="1" id="KW-0812">Transmembrane</keyword>
<accession>A0A6J5MLC1</accession>
<reference evidence="2" key="1">
    <citation type="submission" date="2020-04" db="EMBL/GenBank/DDBJ databases">
        <authorList>
            <person name="Chiriac C."/>
            <person name="Salcher M."/>
            <person name="Ghai R."/>
            <person name="Kavagutti S V."/>
        </authorList>
    </citation>
    <scope>NUCLEOTIDE SEQUENCE</scope>
</reference>
<organism evidence="2">
    <name type="scientific">uncultured Caudovirales phage</name>
    <dbReference type="NCBI Taxonomy" id="2100421"/>
    <lineage>
        <taxon>Viruses</taxon>
        <taxon>Duplodnaviria</taxon>
        <taxon>Heunggongvirae</taxon>
        <taxon>Uroviricota</taxon>
        <taxon>Caudoviricetes</taxon>
        <taxon>Peduoviridae</taxon>
        <taxon>Maltschvirus</taxon>
        <taxon>Maltschvirus maltsch</taxon>
    </lineage>
</organism>
<dbReference type="EMBL" id="LR796465">
    <property type="protein sequence ID" value="CAB4146383.1"/>
    <property type="molecule type" value="Genomic_DNA"/>
</dbReference>
<feature type="transmembrane region" description="Helical" evidence="1">
    <location>
        <begin position="7"/>
        <end position="27"/>
    </location>
</feature>
<evidence type="ECO:0000256" key="1">
    <source>
        <dbReference type="SAM" id="Phobius"/>
    </source>
</evidence>
<keyword evidence="1" id="KW-0472">Membrane</keyword>
<keyword evidence="1" id="KW-1133">Transmembrane helix</keyword>
<protein>
    <submittedName>
        <fullName evidence="2">Uncharacterized protein</fullName>
    </submittedName>
</protein>